<name>A0ABQ4XZ76_9ASTR</name>
<evidence type="ECO:0000313" key="2">
    <source>
        <dbReference type="Proteomes" id="UP001151760"/>
    </source>
</evidence>
<dbReference type="Proteomes" id="UP001151760">
    <property type="component" value="Unassembled WGS sequence"/>
</dbReference>
<accession>A0ABQ4XZ76</accession>
<keyword evidence="2" id="KW-1185">Reference proteome</keyword>
<proteinExistence type="predicted"/>
<comment type="caution">
    <text evidence="1">The sequence shown here is derived from an EMBL/GenBank/DDBJ whole genome shotgun (WGS) entry which is preliminary data.</text>
</comment>
<gene>
    <name evidence="1" type="ORF">Tco_0703397</name>
</gene>
<reference evidence="1" key="2">
    <citation type="submission" date="2022-01" db="EMBL/GenBank/DDBJ databases">
        <authorList>
            <person name="Yamashiro T."/>
            <person name="Shiraishi A."/>
            <person name="Satake H."/>
            <person name="Nakayama K."/>
        </authorList>
    </citation>
    <scope>NUCLEOTIDE SEQUENCE</scope>
</reference>
<dbReference type="EMBL" id="BQNB010009942">
    <property type="protein sequence ID" value="GJS70556.1"/>
    <property type="molecule type" value="Genomic_DNA"/>
</dbReference>
<organism evidence="1 2">
    <name type="scientific">Tanacetum coccineum</name>
    <dbReference type="NCBI Taxonomy" id="301880"/>
    <lineage>
        <taxon>Eukaryota</taxon>
        <taxon>Viridiplantae</taxon>
        <taxon>Streptophyta</taxon>
        <taxon>Embryophyta</taxon>
        <taxon>Tracheophyta</taxon>
        <taxon>Spermatophyta</taxon>
        <taxon>Magnoliopsida</taxon>
        <taxon>eudicotyledons</taxon>
        <taxon>Gunneridae</taxon>
        <taxon>Pentapetalae</taxon>
        <taxon>asterids</taxon>
        <taxon>campanulids</taxon>
        <taxon>Asterales</taxon>
        <taxon>Asteraceae</taxon>
        <taxon>Asteroideae</taxon>
        <taxon>Anthemideae</taxon>
        <taxon>Anthemidinae</taxon>
        <taxon>Tanacetum</taxon>
    </lineage>
</organism>
<sequence length="136" mass="15534">MSSDTKFTKDEECESVDSTKYRGMIGEMNLEDELRPSPLNEALSSRLVANFENGRVRRKDAGYFIPELRLSFHVYSAPCPMESNELWTMGLLRLASSNLIHDLKTASSTKRRFSSNLDLILRHSENNMAPQTFLEV</sequence>
<protein>
    <submittedName>
        <fullName evidence="1">Uncharacterized protein</fullName>
    </submittedName>
</protein>
<reference evidence="1" key="1">
    <citation type="journal article" date="2022" name="Int. J. Mol. Sci.">
        <title>Draft Genome of Tanacetum Coccineum: Genomic Comparison of Closely Related Tanacetum-Family Plants.</title>
        <authorList>
            <person name="Yamashiro T."/>
            <person name="Shiraishi A."/>
            <person name="Nakayama K."/>
            <person name="Satake H."/>
        </authorList>
    </citation>
    <scope>NUCLEOTIDE SEQUENCE</scope>
</reference>
<evidence type="ECO:0000313" key="1">
    <source>
        <dbReference type="EMBL" id="GJS70556.1"/>
    </source>
</evidence>